<dbReference type="InterPro" id="IPR051826">
    <property type="entry name" value="E3_ubiquitin-ligase_domain"/>
</dbReference>
<dbReference type="PROSITE" id="PS50089">
    <property type="entry name" value="ZF_RING_2"/>
    <property type="match status" value="1"/>
</dbReference>
<dbReference type="Proteomes" id="UP000306102">
    <property type="component" value="Unassembled WGS sequence"/>
</dbReference>
<evidence type="ECO:0000259" key="3">
    <source>
        <dbReference type="PROSITE" id="PS50089"/>
    </source>
</evidence>
<gene>
    <name evidence="4" type="ORF">TEA_019433</name>
</gene>
<dbReference type="Pfam" id="PF13639">
    <property type="entry name" value="zf-RING_2"/>
    <property type="match status" value="1"/>
</dbReference>
<dbReference type="CDD" id="cd16454">
    <property type="entry name" value="RING-H2_PA-TM-RING"/>
    <property type="match status" value="1"/>
</dbReference>
<dbReference type="GO" id="GO:0006511">
    <property type="term" value="P:ubiquitin-dependent protein catabolic process"/>
    <property type="evidence" value="ECO:0007669"/>
    <property type="project" value="TreeGrafter"/>
</dbReference>
<dbReference type="InterPro" id="IPR013083">
    <property type="entry name" value="Znf_RING/FYVE/PHD"/>
</dbReference>
<accession>A0A4S4EMY6</accession>
<sequence>MAGLTLAIEMRRRRIHNRKQHFQEDNPHHAHPSYRSLLEPPPPIITTTTTAATMDEAALKARKRLEEKLGCFRPSSSRLNRVDANEGRGNNSLRTRDNHNHGYLVTRIPGRRWHFQINTSKSKGQLCAVCLEDFHVEKQVMQLSCTHKYHSDCLLPWLVDHPNCPSCRTPVPLCDFAGICAKIGSRIK</sequence>
<evidence type="ECO:0000256" key="2">
    <source>
        <dbReference type="SAM" id="MobiDB-lite"/>
    </source>
</evidence>
<name>A0A4S4EMY6_CAMSN</name>
<evidence type="ECO:0000313" key="5">
    <source>
        <dbReference type="Proteomes" id="UP000306102"/>
    </source>
</evidence>
<organism evidence="4 5">
    <name type="scientific">Camellia sinensis var. sinensis</name>
    <name type="common">China tea</name>
    <dbReference type="NCBI Taxonomy" id="542762"/>
    <lineage>
        <taxon>Eukaryota</taxon>
        <taxon>Viridiplantae</taxon>
        <taxon>Streptophyta</taxon>
        <taxon>Embryophyta</taxon>
        <taxon>Tracheophyta</taxon>
        <taxon>Spermatophyta</taxon>
        <taxon>Magnoliopsida</taxon>
        <taxon>eudicotyledons</taxon>
        <taxon>Gunneridae</taxon>
        <taxon>Pentapetalae</taxon>
        <taxon>asterids</taxon>
        <taxon>Ericales</taxon>
        <taxon>Theaceae</taxon>
        <taxon>Camellia</taxon>
    </lineage>
</organism>
<feature type="region of interest" description="Disordered" evidence="2">
    <location>
        <begin position="19"/>
        <end position="41"/>
    </location>
</feature>
<dbReference type="PANTHER" id="PTHR22765:SF444">
    <property type="entry name" value="ZINC FINGER, C3HC4 TYPE (RING FINGER) PROTEIN"/>
    <property type="match status" value="1"/>
</dbReference>
<keyword evidence="1" id="KW-0863">Zinc-finger</keyword>
<protein>
    <recommendedName>
        <fullName evidence="3">RING-type domain-containing protein</fullName>
    </recommendedName>
</protein>
<dbReference type="GO" id="GO:0008270">
    <property type="term" value="F:zinc ion binding"/>
    <property type="evidence" value="ECO:0007669"/>
    <property type="project" value="UniProtKB-KW"/>
</dbReference>
<dbReference type="AlphaFoldDB" id="A0A4S4EMY6"/>
<dbReference type="Gene3D" id="3.30.40.10">
    <property type="entry name" value="Zinc/RING finger domain, C3HC4 (zinc finger)"/>
    <property type="match status" value="1"/>
</dbReference>
<dbReference type="EMBL" id="SDRB02003259">
    <property type="protein sequence ID" value="THG18039.1"/>
    <property type="molecule type" value="Genomic_DNA"/>
</dbReference>
<dbReference type="SMART" id="SM00184">
    <property type="entry name" value="RING"/>
    <property type="match status" value="1"/>
</dbReference>
<keyword evidence="1" id="KW-0479">Metal-binding</keyword>
<feature type="domain" description="RING-type" evidence="3">
    <location>
        <begin position="127"/>
        <end position="168"/>
    </location>
</feature>
<proteinExistence type="predicted"/>
<dbReference type="InterPro" id="IPR001841">
    <property type="entry name" value="Znf_RING"/>
</dbReference>
<keyword evidence="1" id="KW-0862">Zinc</keyword>
<reference evidence="4 5" key="1">
    <citation type="journal article" date="2018" name="Proc. Natl. Acad. Sci. U.S.A.">
        <title>Draft genome sequence of Camellia sinensis var. sinensis provides insights into the evolution of the tea genome and tea quality.</title>
        <authorList>
            <person name="Wei C."/>
            <person name="Yang H."/>
            <person name="Wang S."/>
            <person name="Zhao J."/>
            <person name="Liu C."/>
            <person name="Gao L."/>
            <person name="Xia E."/>
            <person name="Lu Y."/>
            <person name="Tai Y."/>
            <person name="She G."/>
            <person name="Sun J."/>
            <person name="Cao H."/>
            <person name="Tong W."/>
            <person name="Gao Q."/>
            <person name="Li Y."/>
            <person name="Deng W."/>
            <person name="Jiang X."/>
            <person name="Wang W."/>
            <person name="Chen Q."/>
            <person name="Zhang S."/>
            <person name="Li H."/>
            <person name="Wu J."/>
            <person name="Wang P."/>
            <person name="Li P."/>
            <person name="Shi C."/>
            <person name="Zheng F."/>
            <person name="Jian J."/>
            <person name="Huang B."/>
            <person name="Shan D."/>
            <person name="Shi M."/>
            <person name="Fang C."/>
            <person name="Yue Y."/>
            <person name="Li F."/>
            <person name="Li D."/>
            <person name="Wei S."/>
            <person name="Han B."/>
            <person name="Jiang C."/>
            <person name="Yin Y."/>
            <person name="Xia T."/>
            <person name="Zhang Z."/>
            <person name="Bennetzen J.L."/>
            <person name="Zhao S."/>
            <person name="Wan X."/>
        </authorList>
    </citation>
    <scope>NUCLEOTIDE SEQUENCE [LARGE SCALE GENOMIC DNA]</scope>
    <source>
        <strain evidence="5">cv. Shuchazao</strain>
        <tissue evidence="4">Leaf</tissue>
    </source>
</reference>
<comment type="caution">
    <text evidence="4">The sequence shown here is derived from an EMBL/GenBank/DDBJ whole genome shotgun (WGS) entry which is preliminary data.</text>
</comment>
<dbReference type="GO" id="GO:0061630">
    <property type="term" value="F:ubiquitin protein ligase activity"/>
    <property type="evidence" value="ECO:0007669"/>
    <property type="project" value="TreeGrafter"/>
</dbReference>
<evidence type="ECO:0000256" key="1">
    <source>
        <dbReference type="PROSITE-ProRule" id="PRU00175"/>
    </source>
</evidence>
<evidence type="ECO:0000313" key="4">
    <source>
        <dbReference type="EMBL" id="THG18039.1"/>
    </source>
</evidence>
<dbReference type="PANTHER" id="PTHR22765">
    <property type="entry name" value="RING FINGER AND PROTEASE ASSOCIATED DOMAIN-CONTAINING"/>
    <property type="match status" value="1"/>
</dbReference>
<keyword evidence="5" id="KW-1185">Reference proteome</keyword>
<dbReference type="SUPFAM" id="SSF57850">
    <property type="entry name" value="RING/U-box"/>
    <property type="match status" value="1"/>
</dbReference>